<evidence type="ECO:0000313" key="3">
    <source>
        <dbReference type="Proteomes" id="UP000800039"/>
    </source>
</evidence>
<feature type="compositionally biased region" description="Low complexity" evidence="1">
    <location>
        <begin position="216"/>
        <end position="227"/>
    </location>
</feature>
<comment type="caution">
    <text evidence="2">The sequence shown here is derived from an EMBL/GenBank/DDBJ whole genome shotgun (WGS) entry which is preliminary data.</text>
</comment>
<feature type="compositionally biased region" description="Low complexity" evidence="1">
    <location>
        <begin position="305"/>
        <end position="323"/>
    </location>
</feature>
<feature type="compositionally biased region" description="Basic and acidic residues" evidence="1">
    <location>
        <begin position="239"/>
        <end position="249"/>
    </location>
</feature>
<feature type="compositionally biased region" description="Acidic residues" evidence="1">
    <location>
        <begin position="228"/>
        <end position="238"/>
    </location>
</feature>
<feature type="compositionally biased region" description="Low complexity" evidence="1">
    <location>
        <begin position="348"/>
        <end position="358"/>
    </location>
</feature>
<dbReference type="Proteomes" id="UP000800039">
    <property type="component" value="Unassembled WGS sequence"/>
</dbReference>
<feature type="compositionally biased region" description="Basic and acidic residues" evidence="1">
    <location>
        <begin position="294"/>
        <end position="304"/>
    </location>
</feature>
<evidence type="ECO:0000313" key="2">
    <source>
        <dbReference type="EMBL" id="KAF1849672.1"/>
    </source>
</evidence>
<protein>
    <submittedName>
        <fullName evidence="2">Uncharacterized protein</fullName>
    </submittedName>
</protein>
<feature type="compositionally biased region" description="Acidic residues" evidence="1">
    <location>
        <begin position="326"/>
        <end position="347"/>
    </location>
</feature>
<dbReference type="AlphaFoldDB" id="A0A9P4GQV5"/>
<feature type="compositionally biased region" description="Polar residues" evidence="1">
    <location>
        <begin position="196"/>
        <end position="207"/>
    </location>
</feature>
<accession>A0A9P4GQV5</accession>
<proteinExistence type="predicted"/>
<feature type="compositionally biased region" description="Polar residues" evidence="1">
    <location>
        <begin position="27"/>
        <end position="36"/>
    </location>
</feature>
<feature type="region of interest" description="Disordered" evidence="1">
    <location>
        <begin position="1"/>
        <end position="121"/>
    </location>
</feature>
<feature type="compositionally biased region" description="Polar residues" evidence="1">
    <location>
        <begin position="111"/>
        <end position="121"/>
    </location>
</feature>
<dbReference type="RefSeq" id="XP_040792235.1">
    <property type="nucleotide sequence ID" value="XM_040931448.1"/>
</dbReference>
<feature type="region of interest" description="Disordered" evidence="1">
    <location>
        <begin position="196"/>
        <end position="393"/>
    </location>
</feature>
<dbReference type="GeneID" id="63848700"/>
<keyword evidence="3" id="KW-1185">Reference proteome</keyword>
<feature type="compositionally biased region" description="Acidic residues" evidence="1">
    <location>
        <begin position="364"/>
        <end position="393"/>
    </location>
</feature>
<feature type="compositionally biased region" description="Polar residues" evidence="1">
    <location>
        <begin position="51"/>
        <end position="72"/>
    </location>
</feature>
<name>A0A9P4GQV5_9PLEO</name>
<organism evidence="2 3">
    <name type="scientific">Cucurbitaria berberidis CBS 394.84</name>
    <dbReference type="NCBI Taxonomy" id="1168544"/>
    <lineage>
        <taxon>Eukaryota</taxon>
        <taxon>Fungi</taxon>
        <taxon>Dikarya</taxon>
        <taxon>Ascomycota</taxon>
        <taxon>Pezizomycotina</taxon>
        <taxon>Dothideomycetes</taxon>
        <taxon>Pleosporomycetidae</taxon>
        <taxon>Pleosporales</taxon>
        <taxon>Pleosporineae</taxon>
        <taxon>Cucurbitariaceae</taxon>
        <taxon>Cucurbitaria</taxon>
    </lineage>
</organism>
<dbReference type="EMBL" id="ML976614">
    <property type="protein sequence ID" value="KAF1849672.1"/>
    <property type="molecule type" value="Genomic_DNA"/>
</dbReference>
<evidence type="ECO:0000256" key="1">
    <source>
        <dbReference type="SAM" id="MobiDB-lite"/>
    </source>
</evidence>
<feature type="compositionally biased region" description="Low complexity" evidence="1">
    <location>
        <begin position="260"/>
        <end position="277"/>
    </location>
</feature>
<dbReference type="OrthoDB" id="4232400at2759"/>
<feature type="compositionally biased region" description="Low complexity" evidence="1">
    <location>
        <begin position="88"/>
        <end position="102"/>
    </location>
</feature>
<reference evidence="2" key="1">
    <citation type="submission" date="2020-01" db="EMBL/GenBank/DDBJ databases">
        <authorList>
            <consortium name="DOE Joint Genome Institute"/>
            <person name="Haridas S."/>
            <person name="Albert R."/>
            <person name="Binder M."/>
            <person name="Bloem J."/>
            <person name="Labutti K."/>
            <person name="Salamov A."/>
            <person name="Andreopoulos B."/>
            <person name="Baker S.E."/>
            <person name="Barry K."/>
            <person name="Bills G."/>
            <person name="Bluhm B.H."/>
            <person name="Cannon C."/>
            <person name="Castanera R."/>
            <person name="Culley D.E."/>
            <person name="Daum C."/>
            <person name="Ezra D."/>
            <person name="Gonzalez J.B."/>
            <person name="Henrissat B."/>
            <person name="Kuo A."/>
            <person name="Liang C."/>
            <person name="Lipzen A."/>
            <person name="Lutzoni F."/>
            <person name="Magnuson J."/>
            <person name="Mondo S."/>
            <person name="Nolan M."/>
            <person name="Ohm R."/>
            <person name="Pangilinan J."/>
            <person name="Park H.-J."/>
            <person name="Ramirez L."/>
            <person name="Alfaro M."/>
            <person name="Sun H."/>
            <person name="Tritt A."/>
            <person name="Yoshinaga Y."/>
            <person name="Zwiers L.-H."/>
            <person name="Turgeon B.G."/>
            <person name="Goodwin S.B."/>
            <person name="Spatafora J.W."/>
            <person name="Crous P.W."/>
            <person name="Grigoriev I.V."/>
        </authorList>
    </citation>
    <scope>NUCLEOTIDE SEQUENCE</scope>
    <source>
        <strain evidence="2">CBS 394.84</strain>
    </source>
</reference>
<gene>
    <name evidence="2" type="ORF">K460DRAFT_349839</name>
</gene>
<sequence>MSNQRYDADQYGQSYNAHHQTARRPKYQSTSRSSDYISRPTPSGLEDYISKPSQSQRIANPRSRSYVASNSDYIARPVESTSDYISPRSPRSSLYASGSSSRSTHHGRSAQYSPSRCSSTHYATSRSTYSHASQDSILPHAETWNDTQLIKQGGWESRLEFMRSHGLKDYEHDAFQEASHILDKYRALDAQNYNNDGYNDRTGSASDVESYHRNGSSYASSHNNYDSDSNDSDSDSDNDNGKDAYDKGSDICSYRSTTPSDLASRASSSIARSDVSATRYAASDYDDEIGAASEDEKIPSDDSRSAGSGYASSSAGAVGQGSDYFSCDDDDDDEIGQEGGGQDDDEGAGAPSDVASDVGGPGDDGSDAGYEDDYMDNGGYDDYDAIGDEDDED</sequence>
<feature type="compositionally biased region" description="Polar residues" evidence="1">
    <location>
        <begin position="1"/>
        <end position="19"/>
    </location>
</feature>